<organism evidence="3 4">
    <name type="scientific">Sphagnum troendelagicum</name>
    <dbReference type="NCBI Taxonomy" id="128251"/>
    <lineage>
        <taxon>Eukaryota</taxon>
        <taxon>Viridiplantae</taxon>
        <taxon>Streptophyta</taxon>
        <taxon>Embryophyta</taxon>
        <taxon>Bryophyta</taxon>
        <taxon>Sphagnophytina</taxon>
        <taxon>Sphagnopsida</taxon>
        <taxon>Sphagnales</taxon>
        <taxon>Sphagnaceae</taxon>
        <taxon>Sphagnum</taxon>
    </lineage>
</organism>
<feature type="transmembrane region" description="Helical" evidence="2">
    <location>
        <begin position="123"/>
        <end position="142"/>
    </location>
</feature>
<keyword evidence="2" id="KW-1133">Transmembrane helix</keyword>
<dbReference type="Proteomes" id="UP001497512">
    <property type="component" value="Chromosome 8"/>
</dbReference>
<accession>A0ABP0V1V0</accession>
<evidence type="ECO:0000313" key="4">
    <source>
        <dbReference type="Proteomes" id="UP001497512"/>
    </source>
</evidence>
<proteinExistence type="predicted"/>
<protein>
    <submittedName>
        <fullName evidence="3">Uncharacterized protein</fullName>
    </submittedName>
</protein>
<feature type="transmembrane region" description="Helical" evidence="2">
    <location>
        <begin position="193"/>
        <end position="222"/>
    </location>
</feature>
<feature type="transmembrane region" description="Helical" evidence="2">
    <location>
        <begin position="162"/>
        <end position="186"/>
    </location>
</feature>
<keyword evidence="2" id="KW-0472">Membrane</keyword>
<evidence type="ECO:0000256" key="2">
    <source>
        <dbReference type="SAM" id="Phobius"/>
    </source>
</evidence>
<gene>
    <name evidence="3" type="ORF">CSSPTR1EN2_LOCUS22779</name>
</gene>
<feature type="region of interest" description="Disordered" evidence="1">
    <location>
        <begin position="1"/>
        <end position="67"/>
    </location>
</feature>
<feature type="transmembrane region" description="Helical" evidence="2">
    <location>
        <begin position="234"/>
        <end position="253"/>
    </location>
</feature>
<dbReference type="EMBL" id="OZ019900">
    <property type="protein sequence ID" value="CAK9235563.1"/>
    <property type="molecule type" value="Genomic_DNA"/>
</dbReference>
<keyword evidence="2" id="KW-0812">Transmembrane</keyword>
<evidence type="ECO:0000256" key="1">
    <source>
        <dbReference type="SAM" id="MobiDB-lite"/>
    </source>
</evidence>
<reference evidence="3" key="1">
    <citation type="submission" date="2024-02" db="EMBL/GenBank/DDBJ databases">
        <authorList>
            <consortium name="ELIXIR-Norway"/>
            <consortium name="Elixir Norway"/>
        </authorList>
    </citation>
    <scope>NUCLEOTIDE SEQUENCE</scope>
</reference>
<name>A0ABP0V1V0_9BRYO</name>
<sequence>MASSTQLNEMTFDTIPANSNIPSPVSIAQETGRNGLPSSANSFSQRSNQSTETENNTDADGYKKRSTLSTIEKEQLEDMERDPVLQTFKGLSRIFEEPLNQIKEWPFYFEKEEAAGHAIQKGFLNLWSTFIIAETLLAGVAIQPFVSNAPNMSGWQLEVYGGLWTLALLLDFLGLGITALFLGYLLGNPSHLAWVWVCKIGPLIGIPAILILLDAIWSLIAISFSSWVIYGPRVGIICAVVAVFTVAAGVAIAKSFAKVSKEIEALP</sequence>
<feature type="compositionally biased region" description="Polar residues" evidence="1">
    <location>
        <begin position="1"/>
        <end position="58"/>
    </location>
</feature>
<keyword evidence="4" id="KW-1185">Reference proteome</keyword>
<evidence type="ECO:0000313" key="3">
    <source>
        <dbReference type="EMBL" id="CAK9235563.1"/>
    </source>
</evidence>